<reference evidence="1 2" key="1">
    <citation type="submission" date="2018-08" db="EMBL/GenBank/DDBJ databases">
        <title>A genome reference for cultivated species of the human gut microbiota.</title>
        <authorList>
            <person name="Zou Y."/>
            <person name="Xue W."/>
            <person name="Luo G."/>
        </authorList>
    </citation>
    <scope>NUCLEOTIDE SEQUENCE [LARGE SCALE GENOMIC DNA]</scope>
    <source>
        <strain evidence="1 2">TM05-16</strain>
    </source>
</reference>
<evidence type="ECO:0000313" key="2">
    <source>
        <dbReference type="Proteomes" id="UP000260640"/>
    </source>
</evidence>
<name>A0A3E4JHT8_PHOVU</name>
<gene>
    <name evidence="1" type="ORF">DXD46_16685</name>
</gene>
<accession>A0A3E4JHT8</accession>
<dbReference type="Proteomes" id="UP000260640">
    <property type="component" value="Unassembled WGS sequence"/>
</dbReference>
<dbReference type="EMBL" id="QSPP01000067">
    <property type="protein sequence ID" value="RGJ82395.1"/>
    <property type="molecule type" value="Genomic_DNA"/>
</dbReference>
<proteinExistence type="predicted"/>
<comment type="caution">
    <text evidence="1">The sequence shown here is derived from an EMBL/GenBank/DDBJ whole genome shotgun (WGS) entry which is preliminary data.</text>
</comment>
<organism evidence="1 2">
    <name type="scientific">Phocaeicola vulgatus</name>
    <name type="common">Bacteroides vulgatus</name>
    <dbReference type="NCBI Taxonomy" id="821"/>
    <lineage>
        <taxon>Bacteria</taxon>
        <taxon>Pseudomonadati</taxon>
        <taxon>Bacteroidota</taxon>
        <taxon>Bacteroidia</taxon>
        <taxon>Bacteroidales</taxon>
        <taxon>Bacteroidaceae</taxon>
        <taxon>Phocaeicola</taxon>
    </lineage>
</organism>
<evidence type="ECO:0000313" key="1">
    <source>
        <dbReference type="EMBL" id="RGJ82395.1"/>
    </source>
</evidence>
<protein>
    <submittedName>
        <fullName evidence="1">Uncharacterized protein</fullName>
    </submittedName>
</protein>
<dbReference type="RefSeq" id="WP_117700194.1">
    <property type="nucleotide sequence ID" value="NZ_QSPP01000067.1"/>
</dbReference>
<dbReference type="AlphaFoldDB" id="A0A3E4JHT8"/>
<sequence>MEINKTAIDNLWTLVAATKKQILVIESFRDIRVYVVESFSPKTRDVFFNEVRGAQDITDFAVNLPFQISELNPITLEDRLQSRPKKDFKFGSDNYLWMISNKKNEY</sequence>